<protein>
    <submittedName>
        <fullName evidence="2">Uncharacterized protein</fullName>
    </submittedName>
</protein>
<dbReference type="Proteomes" id="UP000249390">
    <property type="component" value="Unassembled WGS sequence"/>
</dbReference>
<feature type="coiled-coil region" evidence="1">
    <location>
        <begin position="9"/>
        <end position="43"/>
    </location>
</feature>
<comment type="caution">
    <text evidence="2">The sequence shown here is derived from an EMBL/GenBank/DDBJ whole genome shotgun (WGS) entry which is preliminary data.</text>
</comment>
<dbReference type="AlphaFoldDB" id="A0A328DXR0"/>
<keyword evidence="3" id="KW-1185">Reference proteome</keyword>
<evidence type="ECO:0000313" key="3">
    <source>
        <dbReference type="Proteomes" id="UP000249390"/>
    </source>
</evidence>
<evidence type="ECO:0000313" key="2">
    <source>
        <dbReference type="EMBL" id="RAL50492.1"/>
    </source>
</evidence>
<sequence length="239" mass="27753">MAVDEAQQLAALQLQVETLKSVIEDFKRVNEALTGQNQHLNNEYLRINKLNAYHYNLAQSLERQLYSTTGQHHSQVSFRDQRISQLQNAIAEQEKQIAEKNRKIMEQLLKINEAMKWKSKYEAERAMNTKEPSKDKEILAGEIMNTVTAFYGEPLEKIKERLERLQKRVDESALERLQKRVGESASTDDNAPQRIDPNFYMESLKSNNAYKEMLSVFDALYNLEVQKFEAIQKVKKSPG</sequence>
<reference evidence="2 3" key="1">
    <citation type="submission" date="2018-06" db="EMBL/GenBank/DDBJ databases">
        <title>The Genome of Cuscuta australis (Dodder) Provides Insight into the Evolution of Plant Parasitism.</title>
        <authorList>
            <person name="Liu H."/>
        </authorList>
    </citation>
    <scope>NUCLEOTIDE SEQUENCE [LARGE SCALE GENOMIC DNA]</scope>
    <source>
        <strain evidence="3">cv. Yunnan</strain>
        <tissue evidence="2">Vines</tissue>
    </source>
</reference>
<proteinExistence type="predicted"/>
<name>A0A328DXR0_9ASTE</name>
<feature type="coiled-coil region" evidence="1">
    <location>
        <begin position="83"/>
        <end position="110"/>
    </location>
</feature>
<organism evidence="2 3">
    <name type="scientific">Cuscuta australis</name>
    <dbReference type="NCBI Taxonomy" id="267555"/>
    <lineage>
        <taxon>Eukaryota</taxon>
        <taxon>Viridiplantae</taxon>
        <taxon>Streptophyta</taxon>
        <taxon>Embryophyta</taxon>
        <taxon>Tracheophyta</taxon>
        <taxon>Spermatophyta</taxon>
        <taxon>Magnoliopsida</taxon>
        <taxon>eudicotyledons</taxon>
        <taxon>Gunneridae</taxon>
        <taxon>Pentapetalae</taxon>
        <taxon>asterids</taxon>
        <taxon>lamiids</taxon>
        <taxon>Solanales</taxon>
        <taxon>Convolvulaceae</taxon>
        <taxon>Cuscuteae</taxon>
        <taxon>Cuscuta</taxon>
        <taxon>Cuscuta subgen. Grammica</taxon>
        <taxon>Cuscuta sect. Cleistogrammica</taxon>
    </lineage>
</organism>
<evidence type="ECO:0000256" key="1">
    <source>
        <dbReference type="SAM" id="Coils"/>
    </source>
</evidence>
<gene>
    <name evidence="2" type="ORF">DM860_016959</name>
</gene>
<keyword evidence="1" id="KW-0175">Coiled coil</keyword>
<dbReference type="EMBL" id="NQVE01000060">
    <property type="protein sequence ID" value="RAL50492.1"/>
    <property type="molecule type" value="Genomic_DNA"/>
</dbReference>
<accession>A0A328DXR0</accession>